<gene>
    <name evidence="2" type="ORF">KUL25_06140</name>
    <name evidence="3" type="ORF">KUL25_06145</name>
</gene>
<dbReference type="EMBL" id="JAIMBW010000001">
    <property type="protein sequence ID" value="MBY4892341.1"/>
    <property type="molecule type" value="Genomic_DNA"/>
</dbReference>
<dbReference type="Proteomes" id="UP000693972">
    <property type="component" value="Unassembled WGS sequence"/>
</dbReference>
<keyword evidence="4" id="KW-1185">Reference proteome</keyword>
<evidence type="ECO:0000256" key="1">
    <source>
        <dbReference type="SAM" id="Phobius"/>
    </source>
</evidence>
<proteinExistence type="predicted"/>
<protein>
    <submittedName>
        <fullName evidence="3">Uncharacterized protein</fullName>
    </submittedName>
</protein>
<evidence type="ECO:0000313" key="3">
    <source>
        <dbReference type="EMBL" id="QXL89091.1"/>
    </source>
</evidence>
<reference evidence="3 4" key="1">
    <citation type="submission" date="2021-07" db="EMBL/GenBank/DDBJ databases">
        <title>Karlodiniumbacter phycospheric gen. nov., sp. nov., a phycosphere bacterium isolated from karlodinium veneficum.</title>
        <authorList>
            <person name="Peng Y."/>
            <person name="Jiang L."/>
            <person name="Lee J."/>
        </authorList>
    </citation>
    <scope>NUCLEOTIDE SEQUENCE</scope>
    <source>
        <strain evidence="3 4">N5</strain>
    </source>
</reference>
<organism evidence="3">
    <name type="scientific">Gymnodinialimonas phycosphaerae</name>
    <dbReference type="NCBI Taxonomy" id="2841589"/>
    <lineage>
        <taxon>Bacteria</taxon>
        <taxon>Pseudomonadati</taxon>
        <taxon>Pseudomonadota</taxon>
        <taxon>Alphaproteobacteria</taxon>
        <taxon>Rhodobacterales</taxon>
        <taxon>Paracoccaceae</taxon>
        <taxon>Gymnodinialimonas</taxon>
    </lineage>
</organism>
<feature type="transmembrane region" description="Helical" evidence="1">
    <location>
        <begin position="6"/>
        <end position="22"/>
    </location>
</feature>
<dbReference type="EMBL" id="CP078073">
    <property type="protein sequence ID" value="QXL89091.1"/>
    <property type="molecule type" value="Genomic_DNA"/>
</dbReference>
<keyword evidence="1" id="KW-1133">Transmembrane helix</keyword>
<accession>A0A975YH65</accession>
<evidence type="ECO:0000313" key="4">
    <source>
        <dbReference type="Proteomes" id="UP000693972"/>
    </source>
</evidence>
<keyword evidence="1" id="KW-0472">Membrane</keyword>
<keyword evidence="1" id="KW-0812">Transmembrane</keyword>
<name>A0A975YH65_9RHOB</name>
<dbReference type="AlphaFoldDB" id="A0A975YH65"/>
<evidence type="ECO:0000313" key="2">
    <source>
        <dbReference type="EMBL" id="MBY4892341.1"/>
    </source>
</evidence>
<dbReference type="RefSeq" id="WP_257892139.1">
    <property type="nucleotide sequence ID" value="NZ_JAIMBW010000001.1"/>
</dbReference>
<sequence length="75" mass="8416">MLDMWPFFLLIAVFVGFSIYMARTMGSGKEGSYAALMRRQNELMEAQVTLLADHLTEARRLANALEGLAKKDAHP</sequence>